<dbReference type="EMBL" id="MRCB01000004">
    <property type="protein sequence ID" value="OKH25182.1"/>
    <property type="molecule type" value="Genomic_DNA"/>
</dbReference>
<feature type="domain" description="Glycosyltransferase subfamily 4-like N-terminal" evidence="2">
    <location>
        <begin position="18"/>
        <end position="129"/>
    </location>
</feature>
<dbReference type="PANTHER" id="PTHR12526">
    <property type="entry name" value="GLYCOSYLTRANSFERASE"/>
    <property type="match status" value="1"/>
</dbReference>
<dbReference type="STRING" id="1921803.NIES593_05310"/>
<protein>
    <submittedName>
        <fullName evidence="3">Glycosyl transferase</fullName>
    </submittedName>
</protein>
<dbReference type="Pfam" id="PF13439">
    <property type="entry name" value="Glyco_transf_4"/>
    <property type="match status" value="1"/>
</dbReference>
<dbReference type="Pfam" id="PF00534">
    <property type="entry name" value="Glycos_transf_1"/>
    <property type="match status" value="1"/>
</dbReference>
<evidence type="ECO:0000259" key="1">
    <source>
        <dbReference type="Pfam" id="PF00534"/>
    </source>
</evidence>
<dbReference type="OrthoDB" id="9801573at2"/>
<proteinExistence type="predicted"/>
<evidence type="ECO:0000259" key="2">
    <source>
        <dbReference type="Pfam" id="PF13439"/>
    </source>
</evidence>
<dbReference type="Proteomes" id="UP000186868">
    <property type="component" value="Unassembled WGS sequence"/>
</dbReference>
<keyword evidence="3" id="KW-0808">Transferase</keyword>
<organism evidence="3 4">
    <name type="scientific">Hydrococcus rivularis NIES-593</name>
    <dbReference type="NCBI Taxonomy" id="1921803"/>
    <lineage>
        <taxon>Bacteria</taxon>
        <taxon>Bacillati</taxon>
        <taxon>Cyanobacteriota</taxon>
        <taxon>Cyanophyceae</taxon>
        <taxon>Pleurocapsales</taxon>
        <taxon>Hydrococcaceae</taxon>
        <taxon>Hydrococcus</taxon>
    </lineage>
</organism>
<dbReference type="InterPro" id="IPR028098">
    <property type="entry name" value="Glyco_trans_4-like_N"/>
</dbReference>
<dbReference type="Gene3D" id="3.40.50.2000">
    <property type="entry name" value="Glycogen Phosphorylase B"/>
    <property type="match status" value="2"/>
</dbReference>
<dbReference type="AlphaFoldDB" id="A0A1U7HNK8"/>
<feature type="domain" description="Glycosyl transferase family 1" evidence="1">
    <location>
        <begin position="166"/>
        <end position="320"/>
    </location>
</feature>
<sequence length="361" mass="40441">MRIAQVAPLWERVPPQGYGGIELVVGHLTDELVNRGYEVTLFASGDSETLAELKAIVPRALRLDPSIKEPVAYELLQLTQVTDMANEFDLIHFHTGITPLPFVPMLKTSVVHTLHGCFTSDNHKIFDRYRDQPYISISNAQRRGAPQLNYLSTVYNGIRIEDYPFQEQPENPPYLAFLGRMSPEKGPQHAIAIARATGIPLKMGGKIDKVDRDFFEAEIVPHIDGKNIEYLGELDLSEKSQLFANASVTLFPITWSEPFGLVTIESMCTGTPVVAMNLGSVPEVIAHQKTGWVCSSLEEMIAAVPKAMELDRRKCREYVEQRFSIIKMVDDYEAAYKRAIQEKLSFNGKISNSAPISNPFN</sequence>
<accession>A0A1U7HNK8</accession>
<comment type="caution">
    <text evidence="3">The sequence shown here is derived from an EMBL/GenBank/DDBJ whole genome shotgun (WGS) entry which is preliminary data.</text>
</comment>
<dbReference type="InterPro" id="IPR001296">
    <property type="entry name" value="Glyco_trans_1"/>
</dbReference>
<name>A0A1U7HNK8_9CYAN</name>
<dbReference type="PANTHER" id="PTHR12526:SF595">
    <property type="entry name" value="BLL5217 PROTEIN"/>
    <property type="match status" value="1"/>
</dbReference>
<dbReference type="SUPFAM" id="SSF53756">
    <property type="entry name" value="UDP-Glycosyltransferase/glycogen phosphorylase"/>
    <property type="match status" value="1"/>
</dbReference>
<dbReference type="GO" id="GO:0016757">
    <property type="term" value="F:glycosyltransferase activity"/>
    <property type="evidence" value="ECO:0007669"/>
    <property type="project" value="InterPro"/>
</dbReference>
<dbReference type="CDD" id="cd03802">
    <property type="entry name" value="GT4_AviGT4-like"/>
    <property type="match status" value="1"/>
</dbReference>
<keyword evidence="4" id="KW-1185">Reference proteome</keyword>
<dbReference type="RefSeq" id="WP_073598593.1">
    <property type="nucleotide sequence ID" value="NZ_MRCB01000004.1"/>
</dbReference>
<evidence type="ECO:0000313" key="4">
    <source>
        <dbReference type="Proteomes" id="UP000186868"/>
    </source>
</evidence>
<evidence type="ECO:0000313" key="3">
    <source>
        <dbReference type="EMBL" id="OKH25182.1"/>
    </source>
</evidence>
<gene>
    <name evidence="3" type="ORF">NIES593_05310</name>
</gene>
<reference evidence="3 4" key="1">
    <citation type="submission" date="2016-11" db="EMBL/GenBank/DDBJ databases">
        <title>Draft Genome Sequences of Nine Cyanobacterial Strains from Diverse Habitats.</title>
        <authorList>
            <person name="Zhu T."/>
            <person name="Hou S."/>
            <person name="Lu X."/>
            <person name="Hess W.R."/>
        </authorList>
    </citation>
    <scope>NUCLEOTIDE SEQUENCE [LARGE SCALE GENOMIC DNA]</scope>
    <source>
        <strain evidence="3 4">NIES-593</strain>
    </source>
</reference>